<dbReference type="Proteomes" id="UP000465622">
    <property type="component" value="Chromosome"/>
</dbReference>
<feature type="region of interest" description="Disordered" evidence="1">
    <location>
        <begin position="1"/>
        <end position="42"/>
    </location>
</feature>
<evidence type="ECO:0000313" key="2">
    <source>
        <dbReference type="EMBL" id="BBX34625.1"/>
    </source>
</evidence>
<gene>
    <name evidence="2" type="ORF">MMAGJ_39070</name>
</gene>
<sequence>MVDAGSDHNDGPTLGRGSAGRARRTDHPGYTVDGTAAAPHGERKCAAQYRIKPGPTALVADAVDENGASRIQFMLTGEAFGKRVVGRDTDPVIWMRLVVLGLKYREAYGVDARVTDPDLEITDRGDAHPTPTT</sequence>
<keyword evidence="3" id="KW-1185">Reference proteome</keyword>
<reference evidence="2 3" key="1">
    <citation type="journal article" date="2019" name="Emerg. Microbes Infect.">
        <title>Comprehensive subspecies identification of 175 nontuberculous mycobacteria species based on 7547 genomic profiles.</title>
        <authorList>
            <person name="Matsumoto Y."/>
            <person name="Kinjo T."/>
            <person name="Motooka D."/>
            <person name="Nabeya D."/>
            <person name="Jung N."/>
            <person name="Uechi K."/>
            <person name="Horii T."/>
            <person name="Iida T."/>
            <person name="Fujita J."/>
            <person name="Nakamura S."/>
        </authorList>
    </citation>
    <scope>NUCLEOTIDE SEQUENCE [LARGE SCALE GENOMIC DNA]</scope>
    <source>
        <strain evidence="2 3">JCM 12375</strain>
    </source>
</reference>
<proteinExistence type="predicted"/>
<accession>A0ABM7HVK5</accession>
<evidence type="ECO:0000256" key="1">
    <source>
        <dbReference type="SAM" id="MobiDB-lite"/>
    </source>
</evidence>
<protein>
    <submittedName>
        <fullName evidence="2">Uncharacterized protein</fullName>
    </submittedName>
</protein>
<evidence type="ECO:0000313" key="3">
    <source>
        <dbReference type="Proteomes" id="UP000465622"/>
    </source>
</evidence>
<feature type="compositionally biased region" description="Basic and acidic residues" evidence="1">
    <location>
        <begin position="1"/>
        <end position="10"/>
    </location>
</feature>
<name>A0ABM7HVK5_MYCME</name>
<dbReference type="EMBL" id="AP022567">
    <property type="protein sequence ID" value="BBX34625.1"/>
    <property type="molecule type" value="Genomic_DNA"/>
</dbReference>
<organism evidence="2 3">
    <name type="scientific">Mycolicibacterium mageritense</name>
    <name type="common">Mycobacterium mageritense</name>
    <dbReference type="NCBI Taxonomy" id="53462"/>
    <lineage>
        <taxon>Bacteria</taxon>
        <taxon>Bacillati</taxon>
        <taxon>Actinomycetota</taxon>
        <taxon>Actinomycetes</taxon>
        <taxon>Mycobacteriales</taxon>
        <taxon>Mycobacteriaceae</taxon>
        <taxon>Mycolicibacterium</taxon>
    </lineage>
</organism>